<dbReference type="Proteomes" id="UP000838412">
    <property type="component" value="Chromosome 13"/>
</dbReference>
<dbReference type="InterPro" id="IPR051057">
    <property type="entry name" value="PI-PLC_domain"/>
</dbReference>
<dbReference type="Gene3D" id="3.20.20.190">
    <property type="entry name" value="Phosphatidylinositol (PI) phosphodiesterase"/>
    <property type="match status" value="1"/>
</dbReference>
<accession>A0A8J9YXP0</accession>
<evidence type="ECO:0000313" key="2">
    <source>
        <dbReference type="EMBL" id="CAH1243756.1"/>
    </source>
</evidence>
<sequence length="368" mass="41289">MAADPSTWSDVRDLPYTSCLHTRLANWMADLPPNLYNAPLRNLAIPGTHDSASFYLDKTSDLSPGEDPKIKSIIDALAKLGQPFEQIGKDVVYNWAVTQNLCFTEQLNNGVRYFDLRVAMGKTDNSLYFVHGLYGSKVQSTLLEIAQWLISHPKEVVLLDFQHLYSIDGTQIDYSTLKRLIAILKETFSSKLCPPSIVPNPVDVTLANLWDNQHQVIARVLYSYKNEMQQKSAERILWGSNVIDSPWRNTPDINTLMKFLDKQVRDESKFFVSQAILTPDTDTIEGNLFGSLKSVLATPVMPHILKWLNGKWSGSDHHGVNIVIADFVDRDFLLAVIVLNYTLLPVSSPPSRGDALDEEASSEEDAHA</sequence>
<name>A0A8J9YXP0_BRALA</name>
<evidence type="ECO:0000313" key="3">
    <source>
        <dbReference type="Proteomes" id="UP000838412"/>
    </source>
</evidence>
<dbReference type="OrthoDB" id="1046782at2759"/>
<feature type="compositionally biased region" description="Acidic residues" evidence="1">
    <location>
        <begin position="356"/>
        <end position="368"/>
    </location>
</feature>
<dbReference type="InterPro" id="IPR042158">
    <property type="entry name" value="PLCXD1/2/3"/>
</dbReference>
<dbReference type="InterPro" id="IPR017946">
    <property type="entry name" value="PLC-like_Pdiesterase_TIM-brl"/>
</dbReference>
<protein>
    <submittedName>
        <fullName evidence="2">PLCXD3 protein</fullName>
    </submittedName>
</protein>
<evidence type="ECO:0000256" key="1">
    <source>
        <dbReference type="SAM" id="MobiDB-lite"/>
    </source>
</evidence>
<dbReference type="AlphaFoldDB" id="A0A8J9YXP0"/>
<dbReference type="PANTHER" id="PTHR13593:SF113">
    <property type="entry name" value="SI:DKEY-266F7.9"/>
    <property type="match status" value="1"/>
</dbReference>
<keyword evidence="3" id="KW-1185">Reference proteome</keyword>
<reference evidence="2" key="1">
    <citation type="submission" date="2022-01" db="EMBL/GenBank/DDBJ databases">
        <authorList>
            <person name="Braso-Vives M."/>
        </authorList>
    </citation>
    <scope>NUCLEOTIDE SEQUENCE</scope>
</reference>
<proteinExistence type="predicted"/>
<gene>
    <name evidence="2" type="primary">PLCXD3</name>
    <name evidence="2" type="ORF">BLAG_LOCUS6619</name>
</gene>
<organism evidence="2 3">
    <name type="scientific">Branchiostoma lanceolatum</name>
    <name type="common">Common lancelet</name>
    <name type="synonym">Amphioxus lanceolatum</name>
    <dbReference type="NCBI Taxonomy" id="7740"/>
    <lineage>
        <taxon>Eukaryota</taxon>
        <taxon>Metazoa</taxon>
        <taxon>Chordata</taxon>
        <taxon>Cephalochordata</taxon>
        <taxon>Leptocardii</taxon>
        <taxon>Amphioxiformes</taxon>
        <taxon>Branchiostomatidae</taxon>
        <taxon>Branchiostoma</taxon>
    </lineage>
</organism>
<dbReference type="SUPFAM" id="SSF51695">
    <property type="entry name" value="PLC-like phosphodiesterases"/>
    <property type="match status" value="1"/>
</dbReference>
<dbReference type="CDD" id="cd08616">
    <property type="entry name" value="PI-PLCXD1c"/>
    <property type="match status" value="1"/>
</dbReference>
<dbReference type="GO" id="GO:0008081">
    <property type="term" value="F:phosphoric diester hydrolase activity"/>
    <property type="evidence" value="ECO:0007669"/>
    <property type="project" value="InterPro"/>
</dbReference>
<dbReference type="EMBL" id="OV696698">
    <property type="protein sequence ID" value="CAH1243756.1"/>
    <property type="molecule type" value="Genomic_DNA"/>
</dbReference>
<dbReference type="GO" id="GO:0006629">
    <property type="term" value="P:lipid metabolic process"/>
    <property type="evidence" value="ECO:0007669"/>
    <property type="project" value="InterPro"/>
</dbReference>
<dbReference type="PANTHER" id="PTHR13593">
    <property type="match status" value="1"/>
</dbReference>
<feature type="region of interest" description="Disordered" evidence="1">
    <location>
        <begin position="348"/>
        <end position="368"/>
    </location>
</feature>